<evidence type="ECO:0000313" key="1">
    <source>
        <dbReference type="EMBL" id="GBP83382.1"/>
    </source>
</evidence>
<evidence type="ECO:0000313" key="2">
    <source>
        <dbReference type="Proteomes" id="UP000299102"/>
    </source>
</evidence>
<dbReference type="AlphaFoldDB" id="A0A4C1Z7T9"/>
<dbReference type="Proteomes" id="UP000299102">
    <property type="component" value="Unassembled WGS sequence"/>
</dbReference>
<accession>A0A4C1Z7T9</accession>
<sequence length="172" mass="19381">MGFDSRGIRARGMISWELIPKPAARRRLILFDLRAGARARAGWARALALFCTALFMGCRLVHDVRCMSGGSNVSALPSNLDVLGLIPAKGKLARKSFKLDLNYNTRSYPRIALSLRRARTWASRSHNYSVAEEASNDYDNSDVDDDNALNVDYRYWLDDEISNDANDHVRDD</sequence>
<protein>
    <submittedName>
        <fullName evidence="1">Uncharacterized protein</fullName>
    </submittedName>
</protein>
<name>A0A4C1Z7T9_EUMVA</name>
<keyword evidence="2" id="KW-1185">Reference proteome</keyword>
<reference evidence="1 2" key="1">
    <citation type="journal article" date="2019" name="Commun. Biol.">
        <title>The bagworm genome reveals a unique fibroin gene that provides high tensile strength.</title>
        <authorList>
            <person name="Kono N."/>
            <person name="Nakamura H."/>
            <person name="Ohtoshi R."/>
            <person name="Tomita M."/>
            <person name="Numata K."/>
            <person name="Arakawa K."/>
        </authorList>
    </citation>
    <scope>NUCLEOTIDE SEQUENCE [LARGE SCALE GENOMIC DNA]</scope>
</reference>
<dbReference type="EMBL" id="BGZK01001618">
    <property type="protein sequence ID" value="GBP83382.1"/>
    <property type="molecule type" value="Genomic_DNA"/>
</dbReference>
<proteinExistence type="predicted"/>
<comment type="caution">
    <text evidence="1">The sequence shown here is derived from an EMBL/GenBank/DDBJ whole genome shotgun (WGS) entry which is preliminary data.</text>
</comment>
<organism evidence="1 2">
    <name type="scientific">Eumeta variegata</name>
    <name type="common">Bagworm moth</name>
    <name type="synonym">Eumeta japonica</name>
    <dbReference type="NCBI Taxonomy" id="151549"/>
    <lineage>
        <taxon>Eukaryota</taxon>
        <taxon>Metazoa</taxon>
        <taxon>Ecdysozoa</taxon>
        <taxon>Arthropoda</taxon>
        <taxon>Hexapoda</taxon>
        <taxon>Insecta</taxon>
        <taxon>Pterygota</taxon>
        <taxon>Neoptera</taxon>
        <taxon>Endopterygota</taxon>
        <taxon>Lepidoptera</taxon>
        <taxon>Glossata</taxon>
        <taxon>Ditrysia</taxon>
        <taxon>Tineoidea</taxon>
        <taxon>Psychidae</taxon>
        <taxon>Oiketicinae</taxon>
        <taxon>Eumeta</taxon>
    </lineage>
</organism>
<gene>
    <name evidence="1" type="ORF">EVAR_91055_1</name>
</gene>